<proteinExistence type="predicted"/>
<evidence type="ECO:0000313" key="2">
    <source>
        <dbReference type="Proteomes" id="UP001595593"/>
    </source>
</evidence>
<dbReference type="RefSeq" id="WP_379598410.1">
    <property type="nucleotide sequence ID" value="NZ_JBHRTN010000018.1"/>
</dbReference>
<protein>
    <recommendedName>
        <fullName evidence="3">Transposase</fullName>
    </recommendedName>
</protein>
<comment type="caution">
    <text evidence="1">The sequence shown here is derived from an EMBL/GenBank/DDBJ whole genome shotgun (WGS) entry which is preliminary data.</text>
</comment>
<dbReference type="Proteomes" id="UP001595593">
    <property type="component" value="Unassembled WGS sequence"/>
</dbReference>
<evidence type="ECO:0008006" key="3">
    <source>
        <dbReference type="Google" id="ProtNLM"/>
    </source>
</evidence>
<accession>A0ABV7G9C6</accession>
<keyword evidence="2" id="KW-1185">Reference proteome</keyword>
<sequence length="155" mass="17304">MKQASRKVPRLAPRRLAVDEQWVWIGFGGRADRSWMRLLRPGFRHCFAVLQDERGWTVVEPLSGRLLVARLDVEPGFDLPAFYRRAGLSLLGPFEPGAPACSFLPSLLPYSCVSVCRGLLGSGAPLALTPRQLFRALEKLLHNRNKVIDAEPASR</sequence>
<evidence type="ECO:0000313" key="1">
    <source>
        <dbReference type="EMBL" id="MFC3126822.1"/>
    </source>
</evidence>
<gene>
    <name evidence="1" type="ORF">ACFOD4_17290</name>
</gene>
<organism evidence="1 2">
    <name type="scientific">Teichococcus globiformis</name>
    <dbReference type="NCBI Taxonomy" id="2307229"/>
    <lineage>
        <taxon>Bacteria</taxon>
        <taxon>Pseudomonadati</taxon>
        <taxon>Pseudomonadota</taxon>
        <taxon>Alphaproteobacteria</taxon>
        <taxon>Acetobacterales</taxon>
        <taxon>Roseomonadaceae</taxon>
        <taxon>Roseomonas</taxon>
    </lineage>
</organism>
<reference evidence="2" key="1">
    <citation type="journal article" date="2019" name="Int. J. Syst. Evol. Microbiol.">
        <title>The Global Catalogue of Microorganisms (GCM) 10K type strain sequencing project: providing services to taxonomists for standard genome sequencing and annotation.</title>
        <authorList>
            <consortium name="The Broad Institute Genomics Platform"/>
            <consortium name="The Broad Institute Genome Sequencing Center for Infectious Disease"/>
            <person name="Wu L."/>
            <person name="Ma J."/>
        </authorList>
    </citation>
    <scope>NUCLEOTIDE SEQUENCE [LARGE SCALE GENOMIC DNA]</scope>
    <source>
        <strain evidence="2">KCTC 52094</strain>
    </source>
</reference>
<dbReference type="EMBL" id="JBHRTN010000018">
    <property type="protein sequence ID" value="MFC3126822.1"/>
    <property type="molecule type" value="Genomic_DNA"/>
</dbReference>
<name>A0ABV7G9C6_9PROT</name>